<evidence type="ECO:0000313" key="1">
    <source>
        <dbReference type="EMBL" id="GAA1966544.1"/>
    </source>
</evidence>
<dbReference type="EMBL" id="BAAAQM010000011">
    <property type="protein sequence ID" value="GAA1966544.1"/>
    <property type="molecule type" value="Genomic_DNA"/>
</dbReference>
<proteinExistence type="predicted"/>
<reference evidence="2" key="1">
    <citation type="journal article" date="2019" name="Int. J. Syst. Evol. Microbiol.">
        <title>The Global Catalogue of Microorganisms (GCM) 10K type strain sequencing project: providing services to taxonomists for standard genome sequencing and annotation.</title>
        <authorList>
            <consortium name="The Broad Institute Genomics Platform"/>
            <consortium name="The Broad Institute Genome Sequencing Center for Infectious Disease"/>
            <person name="Wu L."/>
            <person name="Ma J."/>
        </authorList>
    </citation>
    <scope>NUCLEOTIDE SEQUENCE [LARGE SCALE GENOMIC DNA]</scope>
    <source>
        <strain evidence="2">JCM 16013</strain>
    </source>
</reference>
<gene>
    <name evidence="1" type="ORF">GCM10009838_25390</name>
</gene>
<dbReference type="RefSeq" id="WP_344657165.1">
    <property type="nucleotide sequence ID" value="NZ_BAAAQM010000011.1"/>
</dbReference>
<organism evidence="1 2">
    <name type="scientific">Catenulispora subtropica</name>
    <dbReference type="NCBI Taxonomy" id="450798"/>
    <lineage>
        <taxon>Bacteria</taxon>
        <taxon>Bacillati</taxon>
        <taxon>Actinomycetota</taxon>
        <taxon>Actinomycetes</taxon>
        <taxon>Catenulisporales</taxon>
        <taxon>Catenulisporaceae</taxon>
        <taxon>Catenulispora</taxon>
    </lineage>
</organism>
<evidence type="ECO:0000313" key="2">
    <source>
        <dbReference type="Proteomes" id="UP001499854"/>
    </source>
</evidence>
<comment type="caution">
    <text evidence="1">The sequence shown here is derived from an EMBL/GenBank/DDBJ whole genome shotgun (WGS) entry which is preliminary data.</text>
</comment>
<keyword evidence="2" id="KW-1185">Reference proteome</keyword>
<dbReference type="Proteomes" id="UP001499854">
    <property type="component" value="Unassembled WGS sequence"/>
</dbReference>
<sequence>MRIDPQWRSVCQTLADPEGRMNLDVAAFPDGNLTVALTAEALRGSDGRLVTPAWMVDLSEWPREAVLACTTAITTATEPAASLPDALRQAGWQQLPDICEAGRLLERSWANPERTASVTWAPADDFDDGGWGVIRENGDGQRREANVSQHVPERILAALALADWQTPDTGVNGTRERSES</sequence>
<accession>A0ABP5CNJ0</accession>
<name>A0ABP5CNJ0_9ACTN</name>
<protein>
    <submittedName>
        <fullName evidence="1">Uncharacterized protein</fullName>
    </submittedName>
</protein>